<evidence type="ECO:0000313" key="9">
    <source>
        <dbReference type="Proteomes" id="UP001341840"/>
    </source>
</evidence>
<name>A0ABU6WCE1_9FABA</name>
<feature type="region of interest" description="Disordered" evidence="6">
    <location>
        <begin position="220"/>
        <end position="244"/>
    </location>
</feature>
<feature type="compositionally biased region" description="Basic and acidic residues" evidence="6">
    <location>
        <begin position="56"/>
        <end position="68"/>
    </location>
</feature>
<gene>
    <name evidence="8" type="ORF">PIB30_039268</name>
</gene>
<keyword evidence="9" id="KW-1185">Reference proteome</keyword>
<evidence type="ECO:0000256" key="5">
    <source>
        <dbReference type="ARBA" id="ARBA00023242"/>
    </source>
</evidence>
<dbReference type="PANTHER" id="PTHR31072">
    <property type="entry name" value="TRANSCRIPTION FACTOR TCP4-RELATED"/>
    <property type="match status" value="1"/>
</dbReference>
<protein>
    <recommendedName>
        <fullName evidence="7">TCP domain-containing protein</fullName>
    </recommendedName>
</protein>
<evidence type="ECO:0000256" key="6">
    <source>
        <dbReference type="SAM" id="MobiDB-lite"/>
    </source>
</evidence>
<feature type="region of interest" description="Disordered" evidence="6">
    <location>
        <begin position="1"/>
        <end position="71"/>
    </location>
</feature>
<comment type="subcellular location">
    <subcellularLocation>
        <location evidence="1">Nucleus</location>
    </subcellularLocation>
</comment>
<feature type="compositionally biased region" description="Low complexity" evidence="6">
    <location>
        <begin position="379"/>
        <end position="394"/>
    </location>
</feature>
<keyword evidence="4" id="KW-0804">Transcription</keyword>
<dbReference type="Pfam" id="PF03634">
    <property type="entry name" value="TCP"/>
    <property type="match status" value="1"/>
</dbReference>
<evidence type="ECO:0000313" key="8">
    <source>
        <dbReference type="EMBL" id="MED6183600.1"/>
    </source>
</evidence>
<evidence type="ECO:0000259" key="7">
    <source>
        <dbReference type="PROSITE" id="PS51369"/>
    </source>
</evidence>
<dbReference type="EMBL" id="JASCZI010181449">
    <property type="protein sequence ID" value="MED6183600.1"/>
    <property type="molecule type" value="Genomic_DNA"/>
</dbReference>
<keyword evidence="3" id="KW-0238">DNA-binding</keyword>
<feature type="region of interest" description="Disordered" evidence="6">
    <location>
        <begin position="377"/>
        <end position="403"/>
    </location>
</feature>
<dbReference type="PANTHER" id="PTHR31072:SF170">
    <property type="entry name" value="TRANSCRIPTION FACTOR TCP15-RELATED"/>
    <property type="match status" value="1"/>
</dbReference>
<feature type="region of interest" description="Disordered" evidence="6">
    <location>
        <begin position="184"/>
        <end position="205"/>
    </location>
</feature>
<reference evidence="8 9" key="1">
    <citation type="journal article" date="2023" name="Plants (Basel)">
        <title>Bridging the Gap: Combining Genomics and Transcriptomics Approaches to Understand Stylosanthes scabra, an Orphan Legume from the Brazilian Caatinga.</title>
        <authorList>
            <person name="Ferreira-Neto J.R.C."/>
            <person name="da Silva M.D."/>
            <person name="Binneck E."/>
            <person name="de Melo N.F."/>
            <person name="da Silva R.H."/>
            <person name="de Melo A.L.T.M."/>
            <person name="Pandolfi V."/>
            <person name="Bustamante F.O."/>
            <person name="Brasileiro-Vidal A.C."/>
            <person name="Benko-Iseppon A.M."/>
        </authorList>
    </citation>
    <scope>NUCLEOTIDE SEQUENCE [LARGE SCALE GENOMIC DNA]</scope>
    <source>
        <tissue evidence="8">Leaves</tissue>
    </source>
</reference>
<feature type="compositionally biased region" description="Gly residues" evidence="6">
    <location>
        <begin position="229"/>
        <end position="238"/>
    </location>
</feature>
<evidence type="ECO:0000256" key="1">
    <source>
        <dbReference type="ARBA" id="ARBA00004123"/>
    </source>
</evidence>
<keyword evidence="5" id="KW-0539">Nucleus</keyword>
<evidence type="ECO:0000256" key="3">
    <source>
        <dbReference type="ARBA" id="ARBA00023125"/>
    </source>
</evidence>
<dbReference type="Proteomes" id="UP001341840">
    <property type="component" value="Unassembled WGS sequence"/>
</dbReference>
<accession>A0ABU6WCE1</accession>
<feature type="compositionally biased region" description="Pro residues" evidence="6">
    <location>
        <begin position="34"/>
        <end position="49"/>
    </location>
</feature>
<organism evidence="8 9">
    <name type="scientific">Stylosanthes scabra</name>
    <dbReference type="NCBI Taxonomy" id="79078"/>
    <lineage>
        <taxon>Eukaryota</taxon>
        <taxon>Viridiplantae</taxon>
        <taxon>Streptophyta</taxon>
        <taxon>Embryophyta</taxon>
        <taxon>Tracheophyta</taxon>
        <taxon>Spermatophyta</taxon>
        <taxon>Magnoliopsida</taxon>
        <taxon>eudicotyledons</taxon>
        <taxon>Gunneridae</taxon>
        <taxon>Pentapetalae</taxon>
        <taxon>rosids</taxon>
        <taxon>fabids</taxon>
        <taxon>Fabales</taxon>
        <taxon>Fabaceae</taxon>
        <taxon>Papilionoideae</taxon>
        <taxon>50 kb inversion clade</taxon>
        <taxon>dalbergioids sensu lato</taxon>
        <taxon>Dalbergieae</taxon>
        <taxon>Pterocarpus clade</taxon>
        <taxon>Stylosanthes</taxon>
    </lineage>
</organism>
<proteinExistence type="predicted"/>
<feature type="compositionally biased region" description="Low complexity" evidence="6">
    <location>
        <begin position="20"/>
        <end position="33"/>
    </location>
</feature>
<feature type="compositionally biased region" description="Low complexity" evidence="6">
    <location>
        <begin position="188"/>
        <end position="205"/>
    </location>
</feature>
<evidence type="ECO:0000256" key="2">
    <source>
        <dbReference type="ARBA" id="ARBA00023015"/>
    </source>
</evidence>
<feature type="domain" description="TCP" evidence="7">
    <location>
        <begin position="57"/>
        <end position="111"/>
    </location>
</feature>
<sequence>MMEEEQPQPHHHQNGIRNKPNFPLQLLNDDLQQQPPPPSDHAPAPAPKKLPPKRPSTKDRHTKVDGRGRRIRMPAAAAARVFQLTRELGHKSDGETIEWLLQQAEPSVIAATGTGTIPANFTSLNITLRSSGSTLSSPSHYFRGATATATPYLSHAASFSSARSRSEWVRNVAVEDYSRRLMFSGGDNSNNNNNNNNSASDTNTVLNFNNNVVNDIMQSKQEAREVSGSGDGAGGGESLGRKRRQEEVFPQHQGTQMMGSYLLQSSSGSIPASHASIPATFWMMGGGGGGGGSGGGGNSGSDPFWAIPTVGNNSSMYKGGMSGGGGGGNGGGGIHFMNFGSPMALLQAQQLGSGGAVLSESNLGMLAALNAYRPIMANGGSVPESPGSGGQHSQHGGDEESQR</sequence>
<dbReference type="PROSITE" id="PS51369">
    <property type="entry name" value="TCP"/>
    <property type="match status" value="1"/>
</dbReference>
<keyword evidence="2" id="KW-0805">Transcription regulation</keyword>
<dbReference type="InterPro" id="IPR005333">
    <property type="entry name" value="Transcription_factor_TCP"/>
</dbReference>
<comment type="caution">
    <text evidence="8">The sequence shown here is derived from an EMBL/GenBank/DDBJ whole genome shotgun (WGS) entry which is preliminary data.</text>
</comment>
<dbReference type="InterPro" id="IPR017887">
    <property type="entry name" value="TF_TCP_subgr"/>
</dbReference>
<evidence type="ECO:0000256" key="4">
    <source>
        <dbReference type="ARBA" id="ARBA00023163"/>
    </source>
</evidence>